<dbReference type="EMBL" id="JABFAA010353111">
    <property type="protein sequence ID" value="MBA0702686.1"/>
    <property type="molecule type" value="Genomic_DNA"/>
</dbReference>
<comment type="caution">
    <text evidence="1">The sequence shown here is derived from an EMBL/GenBank/DDBJ whole genome shotgun (WGS) entry which is preliminary data.</text>
</comment>
<proteinExistence type="predicted"/>
<evidence type="ECO:0000313" key="2">
    <source>
        <dbReference type="Proteomes" id="UP000593577"/>
    </source>
</evidence>
<gene>
    <name evidence="1" type="ORF">Goari_027279</name>
</gene>
<evidence type="ECO:0000313" key="1">
    <source>
        <dbReference type="EMBL" id="MBA0702686.1"/>
    </source>
</evidence>
<dbReference type="AlphaFoldDB" id="A0A7J8YSX7"/>
<name>A0A7J8YSX7_GOSAI</name>
<organism evidence="1 2">
    <name type="scientific">Gossypium aridum</name>
    <name type="common">American cotton</name>
    <name type="synonym">Erioxylum aridum</name>
    <dbReference type="NCBI Taxonomy" id="34290"/>
    <lineage>
        <taxon>Eukaryota</taxon>
        <taxon>Viridiplantae</taxon>
        <taxon>Streptophyta</taxon>
        <taxon>Embryophyta</taxon>
        <taxon>Tracheophyta</taxon>
        <taxon>Spermatophyta</taxon>
        <taxon>Magnoliopsida</taxon>
        <taxon>eudicotyledons</taxon>
        <taxon>Gunneridae</taxon>
        <taxon>Pentapetalae</taxon>
        <taxon>rosids</taxon>
        <taxon>malvids</taxon>
        <taxon>Malvales</taxon>
        <taxon>Malvaceae</taxon>
        <taxon>Malvoideae</taxon>
        <taxon>Gossypium</taxon>
    </lineage>
</organism>
<dbReference type="Proteomes" id="UP000593577">
    <property type="component" value="Unassembled WGS sequence"/>
</dbReference>
<sequence>MLKELGVWEKSLVNVDGHDDEAAGSGGGCWWFIERNNSIFVKDMVVLRQLKGDNAALRYMFAEGKKLQLKDRDGDASVKFDAGAGDDCD</sequence>
<keyword evidence="2" id="KW-1185">Reference proteome</keyword>
<reference evidence="1 2" key="1">
    <citation type="journal article" date="2019" name="Genome Biol. Evol.">
        <title>Insights into the evolution of the New World diploid cottons (Gossypium, subgenus Houzingenia) based on genome sequencing.</title>
        <authorList>
            <person name="Grover C.E."/>
            <person name="Arick M.A. 2nd"/>
            <person name="Thrash A."/>
            <person name="Conover J.L."/>
            <person name="Sanders W.S."/>
            <person name="Peterson D.G."/>
            <person name="Frelichowski J.E."/>
            <person name="Scheffler J.A."/>
            <person name="Scheffler B.E."/>
            <person name="Wendel J.F."/>
        </authorList>
    </citation>
    <scope>NUCLEOTIDE SEQUENCE [LARGE SCALE GENOMIC DNA]</scope>
    <source>
        <strain evidence="1">185</strain>
        <tissue evidence="1">Leaf</tissue>
    </source>
</reference>
<accession>A0A7J8YSX7</accession>
<protein>
    <submittedName>
        <fullName evidence="1">Uncharacterized protein</fullName>
    </submittedName>
</protein>